<gene>
    <name evidence="1" type="ORF">AMECASPLE_004365</name>
</gene>
<proteinExistence type="predicted"/>
<reference evidence="1 2" key="1">
    <citation type="submission" date="2021-06" db="EMBL/GenBank/DDBJ databases">
        <authorList>
            <person name="Palmer J.M."/>
        </authorList>
    </citation>
    <scope>NUCLEOTIDE SEQUENCE [LARGE SCALE GENOMIC DNA]</scope>
    <source>
        <strain evidence="1 2">AS_MEX2019</strain>
        <tissue evidence="1">Muscle</tissue>
    </source>
</reference>
<name>A0ABV0ZWT5_9TELE</name>
<evidence type="ECO:0000313" key="2">
    <source>
        <dbReference type="Proteomes" id="UP001469553"/>
    </source>
</evidence>
<evidence type="ECO:0000313" key="1">
    <source>
        <dbReference type="EMBL" id="MEQ2310010.1"/>
    </source>
</evidence>
<sequence length="126" mass="13571">MFTHKHTRRQILVFKQRCAAAGLNSHVNSECLPCSQWLSSAATGLQPACGSVKVREGQQALQMSITLPTSTSVLNIDIYISKQEPVQGCTGSNTASLITILFCPSLILFSSCILQVTTEQTLNSIG</sequence>
<accession>A0ABV0ZWT5</accession>
<comment type="caution">
    <text evidence="1">The sequence shown here is derived from an EMBL/GenBank/DDBJ whole genome shotgun (WGS) entry which is preliminary data.</text>
</comment>
<protein>
    <submittedName>
        <fullName evidence="1">Uncharacterized protein</fullName>
    </submittedName>
</protein>
<dbReference type="EMBL" id="JAHRIP010075420">
    <property type="protein sequence ID" value="MEQ2310010.1"/>
    <property type="molecule type" value="Genomic_DNA"/>
</dbReference>
<dbReference type="Proteomes" id="UP001469553">
    <property type="component" value="Unassembled WGS sequence"/>
</dbReference>
<keyword evidence="2" id="KW-1185">Reference proteome</keyword>
<organism evidence="1 2">
    <name type="scientific">Ameca splendens</name>
    <dbReference type="NCBI Taxonomy" id="208324"/>
    <lineage>
        <taxon>Eukaryota</taxon>
        <taxon>Metazoa</taxon>
        <taxon>Chordata</taxon>
        <taxon>Craniata</taxon>
        <taxon>Vertebrata</taxon>
        <taxon>Euteleostomi</taxon>
        <taxon>Actinopterygii</taxon>
        <taxon>Neopterygii</taxon>
        <taxon>Teleostei</taxon>
        <taxon>Neoteleostei</taxon>
        <taxon>Acanthomorphata</taxon>
        <taxon>Ovalentaria</taxon>
        <taxon>Atherinomorphae</taxon>
        <taxon>Cyprinodontiformes</taxon>
        <taxon>Goodeidae</taxon>
        <taxon>Ameca</taxon>
    </lineage>
</organism>